<reference evidence="10 11" key="1">
    <citation type="submission" date="2015-08" db="EMBL/GenBank/DDBJ databases">
        <title>Next Generation Sequencing and Analysis of the Genome of Puccinia sorghi L Schw, the Causal Agent of Maize Common Rust.</title>
        <authorList>
            <person name="Rochi L."/>
            <person name="Burguener G."/>
            <person name="Darino M."/>
            <person name="Turjanski A."/>
            <person name="Kreff E."/>
            <person name="Dieguez M.J."/>
            <person name="Sacco F."/>
        </authorList>
    </citation>
    <scope>NUCLEOTIDE SEQUENCE [LARGE SCALE GENOMIC DNA]</scope>
    <source>
        <strain evidence="10 11">RO10H11247</strain>
    </source>
</reference>
<evidence type="ECO:0000256" key="9">
    <source>
        <dbReference type="RuleBase" id="RU000488"/>
    </source>
</evidence>
<keyword evidence="2 9" id="KW-0813">Transport</keyword>
<evidence type="ECO:0000256" key="4">
    <source>
        <dbReference type="ARBA" id="ARBA00022737"/>
    </source>
</evidence>
<dbReference type="InterPro" id="IPR018108">
    <property type="entry name" value="MCP_transmembrane"/>
</dbReference>
<dbReference type="Proteomes" id="UP000037035">
    <property type="component" value="Unassembled WGS sequence"/>
</dbReference>
<evidence type="ECO:0000256" key="5">
    <source>
        <dbReference type="ARBA" id="ARBA00022989"/>
    </source>
</evidence>
<dbReference type="PRINTS" id="PR00926">
    <property type="entry name" value="MITOCARRIER"/>
</dbReference>
<comment type="caution">
    <text evidence="10">The sequence shown here is derived from an EMBL/GenBank/DDBJ whole genome shotgun (WGS) entry which is preliminary data.</text>
</comment>
<evidence type="ECO:0000256" key="3">
    <source>
        <dbReference type="ARBA" id="ARBA00022692"/>
    </source>
</evidence>
<dbReference type="SUPFAM" id="SSF103506">
    <property type="entry name" value="Mitochondrial carrier"/>
    <property type="match status" value="1"/>
</dbReference>
<evidence type="ECO:0000313" key="11">
    <source>
        <dbReference type="Proteomes" id="UP000037035"/>
    </source>
</evidence>
<dbReference type="VEuPathDB" id="FungiDB:VP01_764g5"/>
<evidence type="ECO:0000256" key="2">
    <source>
        <dbReference type="ARBA" id="ARBA00022448"/>
    </source>
</evidence>
<dbReference type="EMBL" id="LAVV01013105">
    <property type="protein sequence ID" value="KNZ45979.1"/>
    <property type="molecule type" value="Genomic_DNA"/>
</dbReference>
<evidence type="ECO:0000256" key="1">
    <source>
        <dbReference type="ARBA" id="ARBA00004225"/>
    </source>
</evidence>
<dbReference type="PANTHER" id="PTHR24089">
    <property type="entry name" value="SOLUTE CARRIER FAMILY 25"/>
    <property type="match status" value="1"/>
</dbReference>
<keyword evidence="4" id="KW-0677">Repeat</keyword>
<dbReference type="GO" id="GO:0031966">
    <property type="term" value="C:mitochondrial membrane"/>
    <property type="evidence" value="ECO:0007669"/>
    <property type="project" value="UniProtKB-SubCell"/>
</dbReference>
<keyword evidence="6" id="KW-0496">Mitochondrion</keyword>
<evidence type="ECO:0000256" key="7">
    <source>
        <dbReference type="ARBA" id="ARBA00023136"/>
    </source>
</evidence>
<dbReference type="Pfam" id="PF00153">
    <property type="entry name" value="Mito_carr"/>
    <property type="match status" value="3"/>
</dbReference>
<dbReference type="GO" id="GO:0055085">
    <property type="term" value="P:transmembrane transport"/>
    <property type="evidence" value="ECO:0007669"/>
    <property type="project" value="InterPro"/>
</dbReference>
<dbReference type="AlphaFoldDB" id="A0A0L6UBP9"/>
<proteinExistence type="inferred from homology"/>
<comment type="subcellular location">
    <subcellularLocation>
        <location evidence="1">Mitochondrion membrane</location>
        <topology evidence="1">Multi-pass membrane protein</topology>
    </subcellularLocation>
</comment>
<dbReference type="Gene3D" id="1.50.40.10">
    <property type="entry name" value="Mitochondrial carrier domain"/>
    <property type="match status" value="1"/>
</dbReference>
<evidence type="ECO:0000256" key="6">
    <source>
        <dbReference type="ARBA" id="ARBA00023128"/>
    </source>
</evidence>
<dbReference type="STRING" id="27349.A0A0L6UBP9"/>
<name>A0A0L6UBP9_9BASI</name>
<dbReference type="OrthoDB" id="270584at2759"/>
<feature type="repeat" description="Solcar" evidence="8">
    <location>
        <begin position="266"/>
        <end position="355"/>
    </location>
</feature>
<comment type="similarity">
    <text evidence="9">Belongs to the mitochondrial carrier (TC 2.A.29) family.</text>
</comment>
<keyword evidence="7 8" id="KW-0472">Membrane</keyword>
<evidence type="ECO:0000313" key="10">
    <source>
        <dbReference type="EMBL" id="KNZ45979.1"/>
    </source>
</evidence>
<organism evidence="10 11">
    <name type="scientific">Puccinia sorghi</name>
    <dbReference type="NCBI Taxonomy" id="27349"/>
    <lineage>
        <taxon>Eukaryota</taxon>
        <taxon>Fungi</taxon>
        <taxon>Dikarya</taxon>
        <taxon>Basidiomycota</taxon>
        <taxon>Pucciniomycotina</taxon>
        <taxon>Pucciniomycetes</taxon>
        <taxon>Pucciniales</taxon>
        <taxon>Pucciniaceae</taxon>
        <taxon>Puccinia</taxon>
    </lineage>
</organism>
<protein>
    <submittedName>
        <fullName evidence="10">Uncharacterized protein</fullName>
    </submittedName>
</protein>
<gene>
    <name evidence="10" type="ORF">VP01_764g5</name>
</gene>
<evidence type="ECO:0000256" key="8">
    <source>
        <dbReference type="PROSITE-ProRule" id="PRU00282"/>
    </source>
</evidence>
<dbReference type="PROSITE" id="PS50920">
    <property type="entry name" value="SOLCAR"/>
    <property type="match status" value="2"/>
</dbReference>
<accession>A0A0L6UBP9</accession>
<dbReference type="InterPro" id="IPR002067">
    <property type="entry name" value="MCP"/>
</dbReference>
<dbReference type="InterPro" id="IPR023395">
    <property type="entry name" value="MCP_dom_sf"/>
</dbReference>
<keyword evidence="5" id="KW-1133">Transmembrane helix</keyword>
<keyword evidence="3 8" id="KW-0812">Transmembrane</keyword>
<feature type="repeat" description="Solcar" evidence="8">
    <location>
        <begin position="50"/>
        <end position="163"/>
    </location>
</feature>
<keyword evidence="11" id="KW-1185">Reference proteome</keyword>
<sequence length="377" mass="40923">MSRTTEIDDDRHDSVGGEWWEWEWGGGVRGEGKSAVATSGILRSRGRGGGSITDSSVAARTTQNHLVSIPPNKFQLDLSSSFLPSWLLKKLTLCFILSFSLFSQCQGPHSCQYRGLWPSLLKIANDEGWRGFFKGNGVNVIRIEFAAPYSAIQFTSYEMAKKVLSGLTETGELTTQLRLIAGGLAGISSVVTTYPLDLVRSRMSIMTARIGDEMGQSHAAGRVQPGMVRTALQVFRNEGGVKGLYRGLVPTVIGVAPYTKYQGEEYPVLRKLVCGALAGAFSQTITYPLDVLRRRMQVAGMAGMGFQYNGPLHALTSIIKSEGLLGLYKGLWPNFLKVLSSSSSSSSPLPLFLSPWFPRCSSSSSSFFIPSPASGRP</sequence>